<evidence type="ECO:0000313" key="2">
    <source>
        <dbReference type="Proteomes" id="UP000050360"/>
    </source>
</evidence>
<sequence length="77" mass="9338">MDKEFLISYLKKRNYWWQTKNVAPLDRGTERQDYIKKIQQSDKLERIICLSGIRRSGKTTILYQYIDLLLKTKKPEE</sequence>
<feature type="non-terminal residue" evidence="1">
    <location>
        <position position="77"/>
    </location>
</feature>
<name>A0A0P8A5S7_9EURY</name>
<proteinExistence type="predicted"/>
<evidence type="ECO:0000313" key="1">
    <source>
        <dbReference type="EMBL" id="KPQ43497.1"/>
    </source>
</evidence>
<reference evidence="1 2" key="1">
    <citation type="submission" date="2015-09" db="EMBL/GenBank/DDBJ databases">
        <title>A metagenomics-based metabolic model of nitrate-dependent anaerobic oxidation of methane by Methanoperedens-like archaea.</title>
        <authorList>
            <person name="Arshad A."/>
            <person name="Speth D.R."/>
            <person name="De Graaf R.M."/>
            <person name="Op Den Camp H.J."/>
            <person name="Jetten M.S."/>
            <person name="Welte C.U."/>
        </authorList>
    </citation>
    <scope>NUCLEOTIDE SEQUENCE [LARGE SCALE GENOMIC DNA]</scope>
</reference>
<dbReference type="Proteomes" id="UP000050360">
    <property type="component" value="Unassembled WGS sequence"/>
</dbReference>
<comment type="caution">
    <text evidence="1">The sequence shown here is derived from an EMBL/GenBank/DDBJ whole genome shotgun (WGS) entry which is preliminary data.</text>
</comment>
<accession>A0A0P8A5S7</accession>
<dbReference type="Gene3D" id="3.40.50.300">
    <property type="entry name" value="P-loop containing nucleotide triphosphate hydrolases"/>
    <property type="match status" value="1"/>
</dbReference>
<dbReference type="AlphaFoldDB" id="A0A0P8A5S7"/>
<dbReference type="SUPFAM" id="SSF52540">
    <property type="entry name" value="P-loop containing nucleoside triphosphate hydrolases"/>
    <property type="match status" value="1"/>
</dbReference>
<dbReference type="InterPro" id="IPR027417">
    <property type="entry name" value="P-loop_NTPase"/>
</dbReference>
<dbReference type="EMBL" id="LKCM01000139">
    <property type="protein sequence ID" value="KPQ43497.1"/>
    <property type="molecule type" value="Genomic_DNA"/>
</dbReference>
<gene>
    <name evidence="1" type="ORF">MPEBLZ_01879</name>
</gene>
<protein>
    <recommendedName>
        <fullName evidence="3">Archaeal ATPase</fullName>
    </recommendedName>
</protein>
<evidence type="ECO:0008006" key="3">
    <source>
        <dbReference type="Google" id="ProtNLM"/>
    </source>
</evidence>
<organism evidence="1 2">
    <name type="scientific">Candidatus Methanoperedens nitratireducens</name>
    <dbReference type="NCBI Taxonomy" id="1392998"/>
    <lineage>
        <taxon>Archaea</taxon>
        <taxon>Methanobacteriati</taxon>
        <taxon>Methanobacteriota</taxon>
        <taxon>Stenosarchaea group</taxon>
        <taxon>Methanomicrobia</taxon>
        <taxon>Methanosarcinales</taxon>
        <taxon>ANME-2 cluster</taxon>
        <taxon>Candidatus Methanoperedentaceae</taxon>
        <taxon>Candidatus Methanoperedens</taxon>
    </lineage>
</organism>